<evidence type="ECO:0000256" key="1">
    <source>
        <dbReference type="SAM" id="MobiDB-lite"/>
    </source>
</evidence>
<keyword evidence="4" id="KW-1185">Reference proteome</keyword>
<protein>
    <submittedName>
        <fullName evidence="3">Uncharacterized protein</fullName>
    </submittedName>
</protein>
<evidence type="ECO:0000313" key="4">
    <source>
        <dbReference type="Proteomes" id="UP000675880"/>
    </source>
</evidence>
<evidence type="ECO:0000313" key="3">
    <source>
        <dbReference type="EMBL" id="CAE6698472.1"/>
    </source>
</evidence>
<gene>
    <name evidence="3" type="ORF">NSPZN2_10589</name>
</gene>
<comment type="caution">
    <text evidence="3">The sequence shown here is derived from an EMBL/GenBank/DDBJ whole genome shotgun (WGS) entry which is preliminary data.</text>
</comment>
<evidence type="ECO:0000256" key="2">
    <source>
        <dbReference type="SAM" id="Phobius"/>
    </source>
</evidence>
<feature type="transmembrane region" description="Helical" evidence="2">
    <location>
        <begin position="63"/>
        <end position="84"/>
    </location>
</feature>
<feature type="region of interest" description="Disordered" evidence="1">
    <location>
        <begin position="1"/>
        <end position="30"/>
    </location>
</feature>
<dbReference type="Proteomes" id="UP000675880">
    <property type="component" value="Unassembled WGS sequence"/>
</dbReference>
<keyword evidence="2" id="KW-0472">Membrane</keyword>
<proteinExistence type="predicted"/>
<keyword evidence="2" id="KW-0812">Transmembrane</keyword>
<organism evidence="3 4">
    <name type="scientific">Nitrospira defluvii</name>
    <dbReference type="NCBI Taxonomy" id="330214"/>
    <lineage>
        <taxon>Bacteria</taxon>
        <taxon>Pseudomonadati</taxon>
        <taxon>Nitrospirota</taxon>
        <taxon>Nitrospiria</taxon>
        <taxon>Nitrospirales</taxon>
        <taxon>Nitrospiraceae</taxon>
        <taxon>Nitrospira</taxon>
    </lineage>
</organism>
<keyword evidence="2" id="KW-1133">Transmembrane helix</keyword>
<name>A0ABM8QIT1_9BACT</name>
<accession>A0ABM8QIT1</accession>
<dbReference type="EMBL" id="CAJNBJ010000001">
    <property type="protein sequence ID" value="CAE6698472.1"/>
    <property type="molecule type" value="Genomic_DNA"/>
</dbReference>
<sequence length="227" mass="26007">MTVRRKIAKPRRETERRARRPQACRNSGSASAAEVFMNNAGQTHSIAMRTACSIWSPPAFRRWVLLPGLLLLGLVAPVFAITMANDPHGYHDLRWGMPLTDMSELLVTRENTHTTDYTFRDRPPMYADIPVDSVLLSTVDAQFARVTIRYSGAQAHKQVLQYLERTYGVIERLPGQMMRGLNQQYTWRGPDTEISLTYEANRDRGFIFIESRNLAPRFQDRMSDTAE</sequence>
<reference evidence="3 4" key="1">
    <citation type="submission" date="2021-02" db="EMBL/GenBank/DDBJ databases">
        <authorList>
            <person name="Han P."/>
        </authorList>
    </citation>
    <scope>NUCLEOTIDE SEQUENCE [LARGE SCALE GENOMIC DNA]</scope>
    <source>
        <strain evidence="3">Candidatus Nitrospira sp. ZN2</strain>
    </source>
</reference>